<dbReference type="EMBL" id="DS995720">
    <property type="protein sequence ID" value="EGE01895.1"/>
    <property type="molecule type" value="Genomic_DNA"/>
</dbReference>
<protein>
    <recommendedName>
        <fullName evidence="2">Prokaryotic-type class I peptide chain release factors domain-containing protein</fullName>
    </recommendedName>
</protein>
<dbReference type="eggNOG" id="KOG3429">
    <property type="taxonomic scope" value="Eukaryota"/>
</dbReference>
<dbReference type="PANTHER" id="PTHR11075:SF54">
    <property type="entry name" value="LARGE RIBOSOMAL SUBUNIT PROTEIN ML62"/>
    <property type="match status" value="1"/>
</dbReference>
<evidence type="ECO:0000259" key="2">
    <source>
        <dbReference type="Pfam" id="PF00472"/>
    </source>
</evidence>
<evidence type="ECO:0000313" key="4">
    <source>
        <dbReference type="Proteomes" id="UP000009169"/>
    </source>
</evidence>
<reference evidence="4" key="1">
    <citation type="journal article" date="2012" name="MBio">
        <title>Comparative genome analysis of Trichophyton rubrum and related dermatophytes reveals candidate genes involved in infection.</title>
        <authorList>
            <person name="Martinez D.A."/>
            <person name="Oliver B.G."/>
            <person name="Graeser Y."/>
            <person name="Goldberg J.M."/>
            <person name="Li W."/>
            <person name="Martinez-Rossi N.M."/>
            <person name="Monod M."/>
            <person name="Shelest E."/>
            <person name="Barton R.C."/>
            <person name="Birch E."/>
            <person name="Brakhage A.A."/>
            <person name="Chen Z."/>
            <person name="Gurr S.J."/>
            <person name="Heiman D."/>
            <person name="Heitman J."/>
            <person name="Kosti I."/>
            <person name="Rossi A."/>
            <person name="Saif S."/>
            <person name="Samalova M."/>
            <person name="Saunders C.W."/>
            <person name="Shea T."/>
            <person name="Summerbell R.C."/>
            <person name="Xu J."/>
            <person name="Young S."/>
            <person name="Zeng Q."/>
            <person name="Birren B.W."/>
            <person name="Cuomo C.A."/>
            <person name="White T.C."/>
        </authorList>
    </citation>
    <scope>NUCLEOTIDE SEQUENCE [LARGE SCALE GENOMIC DNA]</scope>
    <source>
        <strain evidence="4">ATCC MYA-4606 / CBS 127.97</strain>
    </source>
</reference>
<dbReference type="Proteomes" id="UP000009169">
    <property type="component" value="Unassembled WGS sequence"/>
</dbReference>
<keyword evidence="4" id="KW-1185">Reference proteome</keyword>
<dbReference type="Gene3D" id="3.30.160.20">
    <property type="match status" value="1"/>
</dbReference>
<sequence>MAEMQVAFGEASVPENQSRSRAGVLEARRCDRRLPESIEVAMLRAVKTPEMPRAAERACAVSHGQRRRVRAARTWLAQLTAETIPRSICAVSFSRSSGPGGQNVNKVNSKATIKVPMSALLPLVPKILHPSIRSSRYYAENSQALVIQADDSRKQSQNLNACFDKLTSMIAEAGRAAVPGETSPEQKKKVQKLQKAANEARIRMKKAHSNKKSSRKGRSDE</sequence>
<evidence type="ECO:0000256" key="1">
    <source>
        <dbReference type="SAM" id="MobiDB-lite"/>
    </source>
</evidence>
<organism evidence="3 4">
    <name type="scientific">Trichophyton equinum (strain ATCC MYA-4606 / CBS 127.97)</name>
    <name type="common">Horse ringworm fungus</name>
    <dbReference type="NCBI Taxonomy" id="559882"/>
    <lineage>
        <taxon>Eukaryota</taxon>
        <taxon>Fungi</taxon>
        <taxon>Dikarya</taxon>
        <taxon>Ascomycota</taxon>
        <taxon>Pezizomycotina</taxon>
        <taxon>Eurotiomycetes</taxon>
        <taxon>Eurotiomycetidae</taxon>
        <taxon>Onygenales</taxon>
        <taxon>Arthrodermataceae</taxon>
        <taxon>Trichophyton</taxon>
    </lineage>
</organism>
<feature type="region of interest" description="Disordered" evidence="1">
    <location>
        <begin position="176"/>
        <end position="221"/>
    </location>
</feature>
<accession>F2PJ28</accession>
<dbReference type="Pfam" id="PF00472">
    <property type="entry name" value="RF-1"/>
    <property type="match status" value="1"/>
</dbReference>
<dbReference type="PANTHER" id="PTHR11075">
    <property type="entry name" value="PEPTIDE CHAIN RELEASE FACTOR"/>
    <property type="match status" value="1"/>
</dbReference>
<dbReference type="GO" id="GO:0070126">
    <property type="term" value="P:mitochondrial translational termination"/>
    <property type="evidence" value="ECO:0007669"/>
    <property type="project" value="TreeGrafter"/>
</dbReference>
<feature type="region of interest" description="Disordered" evidence="1">
    <location>
        <begin position="1"/>
        <end position="22"/>
    </location>
</feature>
<dbReference type="GO" id="GO:0004045">
    <property type="term" value="F:peptidyl-tRNA hydrolase activity"/>
    <property type="evidence" value="ECO:0007669"/>
    <property type="project" value="TreeGrafter"/>
</dbReference>
<dbReference type="OrthoDB" id="270639at2759"/>
<dbReference type="GO" id="GO:0005762">
    <property type="term" value="C:mitochondrial large ribosomal subunit"/>
    <property type="evidence" value="ECO:0007669"/>
    <property type="project" value="TreeGrafter"/>
</dbReference>
<proteinExistence type="predicted"/>
<dbReference type="InterPro" id="IPR052104">
    <property type="entry name" value="Mito_Release_Factor_mL62"/>
</dbReference>
<dbReference type="HOGENOM" id="CLU_089470_0_0_1"/>
<gene>
    <name evidence="3" type="ORF">TEQG_00938</name>
</gene>
<dbReference type="InterPro" id="IPR000352">
    <property type="entry name" value="Pep_chain_release_fac_I"/>
</dbReference>
<dbReference type="GO" id="GO:0016150">
    <property type="term" value="F:translation release factor activity, codon nonspecific"/>
    <property type="evidence" value="ECO:0007669"/>
    <property type="project" value="TreeGrafter"/>
</dbReference>
<feature type="compositionally biased region" description="Basic residues" evidence="1">
    <location>
        <begin position="203"/>
        <end position="221"/>
    </location>
</feature>
<name>F2PJ28_TRIEC</name>
<feature type="domain" description="Prokaryotic-type class I peptide chain release factors" evidence="2">
    <location>
        <begin position="83"/>
        <end position="211"/>
    </location>
</feature>
<evidence type="ECO:0000313" key="3">
    <source>
        <dbReference type="EMBL" id="EGE01895.1"/>
    </source>
</evidence>
<dbReference type="SUPFAM" id="SSF110916">
    <property type="entry name" value="Peptidyl-tRNA hydrolase domain-like"/>
    <property type="match status" value="1"/>
</dbReference>
<dbReference type="VEuPathDB" id="FungiDB:TEQG_00938"/>
<dbReference type="AlphaFoldDB" id="F2PJ28"/>